<dbReference type="GO" id="GO:0016787">
    <property type="term" value="F:hydrolase activity"/>
    <property type="evidence" value="ECO:0007669"/>
    <property type="project" value="UniProtKB-KW"/>
</dbReference>
<accession>A0ABD1NK85</accession>
<keyword evidence="1" id="KW-0378">Hydrolase</keyword>
<dbReference type="EMBL" id="JBGMDY010000001">
    <property type="protein sequence ID" value="KAL2348551.1"/>
    <property type="molecule type" value="Genomic_DNA"/>
</dbReference>
<dbReference type="FunFam" id="1.20.144.10:FF:000026">
    <property type="entry name" value="Lipid phosphate phosphatase epsilon 2 chloroplastic"/>
    <property type="match status" value="1"/>
</dbReference>
<evidence type="ECO:0000256" key="2">
    <source>
        <dbReference type="SAM" id="Phobius"/>
    </source>
</evidence>
<feature type="transmembrane region" description="Helical" evidence="2">
    <location>
        <begin position="269"/>
        <end position="295"/>
    </location>
</feature>
<dbReference type="AlphaFoldDB" id="A0ABD1NK85"/>
<dbReference type="InterPro" id="IPR036938">
    <property type="entry name" value="PAP2/HPO_sf"/>
</dbReference>
<sequence>MFCHGLYQSSHMAAATTIGSCPSSIFRSSNLHKQRYLIATSFAHSFSPSSSLLYSGFVPKKLVLERSHFWVSKTMIGSVRTSALRDGEGDDNVQVFEQEAAFINGSSQMLSRFLSHELEYKLNRISKWIVAALFGVFIVARHDVEALWFAAGSVLNALLSVWLKHILNQERPSSLKSDPGMPSSHAQSIFFTALLAILSSLQWLGLNGFTIAFSGLILIFGSFFSYLRVSQQLHTVSQVVVGAIIGSIFSILWYWLWNGFMLDAFASSLWVRLLVVLGSAGLCLGFVLFAIRYWLQDDD</sequence>
<gene>
    <name evidence="4" type="ORF">Fmac_002551</name>
</gene>
<keyword evidence="2" id="KW-0472">Membrane</keyword>
<feature type="domain" description="Phosphatidic acid phosphatase type 2/haloperoxidase" evidence="3">
    <location>
        <begin position="144"/>
        <end position="254"/>
    </location>
</feature>
<dbReference type="Gene3D" id="1.20.144.10">
    <property type="entry name" value="Phosphatidic acid phosphatase type 2/haloperoxidase"/>
    <property type="match status" value="1"/>
</dbReference>
<dbReference type="Proteomes" id="UP001603857">
    <property type="component" value="Unassembled WGS sequence"/>
</dbReference>
<dbReference type="InterPro" id="IPR000326">
    <property type="entry name" value="PAP2/HPO"/>
</dbReference>
<dbReference type="PANTHER" id="PTHR11247">
    <property type="entry name" value="PALMITOYL-PROTEIN THIOESTERASE/DOLICHYLDIPHOSPHATASE 1"/>
    <property type="match status" value="1"/>
</dbReference>
<protein>
    <recommendedName>
        <fullName evidence="3">Phosphatidic acid phosphatase type 2/haloperoxidase domain-containing protein</fullName>
    </recommendedName>
</protein>
<dbReference type="SMART" id="SM00014">
    <property type="entry name" value="acidPPc"/>
    <property type="match status" value="1"/>
</dbReference>
<dbReference type="PANTHER" id="PTHR11247:SF40">
    <property type="entry name" value="LIPID PHOSPHATE PHOSPHATASE EPSILON 1, CHLOROPLASTIC"/>
    <property type="match status" value="1"/>
</dbReference>
<keyword evidence="2" id="KW-1133">Transmembrane helix</keyword>
<feature type="transmembrane region" description="Helical" evidence="2">
    <location>
        <begin position="239"/>
        <end position="257"/>
    </location>
</feature>
<evidence type="ECO:0000256" key="1">
    <source>
        <dbReference type="ARBA" id="ARBA00022801"/>
    </source>
</evidence>
<organism evidence="4 5">
    <name type="scientific">Flemingia macrophylla</name>
    <dbReference type="NCBI Taxonomy" id="520843"/>
    <lineage>
        <taxon>Eukaryota</taxon>
        <taxon>Viridiplantae</taxon>
        <taxon>Streptophyta</taxon>
        <taxon>Embryophyta</taxon>
        <taxon>Tracheophyta</taxon>
        <taxon>Spermatophyta</taxon>
        <taxon>Magnoliopsida</taxon>
        <taxon>eudicotyledons</taxon>
        <taxon>Gunneridae</taxon>
        <taxon>Pentapetalae</taxon>
        <taxon>rosids</taxon>
        <taxon>fabids</taxon>
        <taxon>Fabales</taxon>
        <taxon>Fabaceae</taxon>
        <taxon>Papilionoideae</taxon>
        <taxon>50 kb inversion clade</taxon>
        <taxon>NPAAA clade</taxon>
        <taxon>indigoferoid/millettioid clade</taxon>
        <taxon>Phaseoleae</taxon>
        <taxon>Flemingia</taxon>
    </lineage>
</organism>
<reference evidence="4 5" key="1">
    <citation type="submission" date="2024-08" db="EMBL/GenBank/DDBJ databases">
        <title>Insights into the chromosomal genome structure of Flemingia macrophylla.</title>
        <authorList>
            <person name="Ding Y."/>
            <person name="Zhao Y."/>
            <person name="Bi W."/>
            <person name="Wu M."/>
            <person name="Zhao G."/>
            <person name="Gong Y."/>
            <person name="Li W."/>
            <person name="Zhang P."/>
        </authorList>
    </citation>
    <scope>NUCLEOTIDE SEQUENCE [LARGE SCALE GENOMIC DNA]</scope>
    <source>
        <strain evidence="4">DYQJB</strain>
        <tissue evidence="4">Leaf</tissue>
    </source>
</reference>
<keyword evidence="5" id="KW-1185">Reference proteome</keyword>
<proteinExistence type="predicted"/>
<evidence type="ECO:0000259" key="3">
    <source>
        <dbReference type="SMART" id="SM00014"/>
    </source>
</evidence>
<name>A0ABD1NK85_9FABA</name>
<keyword evidence="2" id="KW-0812">Transmembrane</keyword>
<dbReference type="SUPFAM" id="SSF48317">
    <property type="entry name" value="Acid phosphatase/Vanadium-dependent haloperoxidase"/>
    <property type="match status" value="1"/>
</dbReference>
<evidence type="ECO:0000313" key="5">
    <source>
        <dbReference type="Proteomes" id="UP001603857"/>
    </source>
</evidence>
<comment type="caution">
    <text evidence="4">The sequence shown here is derived from an EMBL/GenBank/DDBJ whole genome shotgun (WGS) entry which is preliminary data.</text>
</comment>
<evidence type="ECO:0000313" key="4">
    <source>
        <dbReference type="EMBL" id="KAL2348551.1"/>
    </source>
</evidence>
<feature type="transmembrane region" description="Helical" evidence="2">
    <location>
        <begin position="209"/>
        <end position="227"/>
    </location>
</feature>
<dbReference type="Pfam" id="PF01569">
    <property type="entry name" value="PAP2"/>
    <property type="match status" value="1"/>
</dbReference>